<evidence type="ECO:0000313" key="2">
    <source>
        <dbReference type="EMBL" id="KAF7548706.1"/>
    </source>
</evidence>
<proteinExistence type="predicted"/>
<comment type="caution">
    <text evidence="2">The sequence shown here is derived from an EMBL/GenBank/DDBJ whole genome shotgun (WGS) entry which is preliminary data.</text>
</comment>
<dbReference type="InterPro" id="IPR016181">
    <property type="entry name" value="Acyl_CoA_acyltransferase"/>
</dbReference>
<keyword evidence="3" id="KW-1185">Reference proteome</keyword>
<dbReference type="EMBL" id="JAANBB010000141">
    <property type="protein sequence ID" value="KAF7548706.1"/>
    <property type="molecule type" value="Genomic_DNA"/>
</dbReference>
<dbReference type="Gene3D" id="3.40.630.30">
    <property type="match status" value="1"/>
</dbReference>
<gene>
    <name evidence="2" type="ORF">G7Z17_g6888</name>
</gene>
<dbReference type="Pfam" id="PF00583">
    <property type="entry name" value="Acetyltransf_1"/>
    <property type="match status" value="1"/>
</dbReference>
<accession>A0A9P5HCE1</accession>
<dbReference type="CDD" id="cd04301">
    <property type="entry name" value="NAT_SF"/>
    <property type="match status" value="1"/>
</dbReference>
<dbReference type="InterPro" id="IPR000182">
    <property type="entry name" value="GNAT_dom"/>
</dbReference>
<organism evidence="2 3">
    <name type="scientific">Cylindrodendrum hubeiense</name>
    <dbReference type="NCBI Taxonomy" id="595255"/>
    <lineage>
        <taxon>Eukaryota</taxon>
        <taxon>Fungi</taxon>
        <taxon>Dikarya</taxon>
        <taxon>Ascomycota</taxon>
        <taxon>Pezizomycotina</taxon>
        <taxon>Sordariomycetes</taxon>
        <taxon>Hypocreomycetidae</taxon>
        <taxon>Hypocreales</taxon>
        <taxon>Nectriaceae</taxon>
        <taxon>Cylindrodendrum</taxon>
    </lineage>
</organism>
<dbReference type="AlphaFoldDB" id="A0A9P5HCE1"/>
<dbReference type="PANTHER" id="PTHR42791:SF2">
    <property type="entry name" value="N-ACETYLTRANSFERASE DOMAIN-CONTAINING PROTEIN"/>
    <property type="match status" value="1"/>
</dbReference>
<name>A0A9P5HCE1_9HYPO</name>
<evidence type="ECO:0000313" key="3">
    <source>
        <dbReference type="Proteomes" id="UP000722485"/>
    </source>
</evidence>
<feature type="domain" description="N-acetyltransferase" evidence="1">
    <location>
        <begin position="14"/>
        <end position="229"/>
    </location>
</feature>
<dbReference type="Proteomes" id="UP000722485">
    <property type="component" value="Unassembled WGS sequence"/>
</dbReference>
<sequence>MPSLITPYRLEGPCTVDDAAGLAKSNIMAFWEEAWWNLMWPNKTRDSLIESVTARMPRNLLKGRDIRRHQKIIDTESGEIVGYARWVLPKSREGAWLEAQTPDASDEDKRVYEHLYAKAEFSYREDMDSLDDHIPKWRKKFDRGEFIVLDYLGVRPDHHRRGVGSMLVQSGVEVANRLGLDIYLVAMGRGALGMYLKAGFEVLDELTQDLKPFGANTTYDTFYLVKRADGASVSK</sequence>
<dbReference type="SUPFAM" id="SSF55729">
    <property type="entry name" value="Acyl-CoA N-acyltransferases (Nat)"/>
    <property type="match status" value="1"/>
</dbReference>
<dbReference type="GO" id="GO:0016747">
    <property type="term" value="F:acyltransferase activity, transferring groups other than amino-acyl groups"/>
    <property type="evidence" value="ECO:0007669"/>
    <property type="project" value="InterPro"/>
</dbReference>
<dbReference type="PANTHER" id="PTHR42791">
    <property type="entry name" value="GNAT FAMILY ACETYLTRANSFERASE"/>
    <property type="match status" value="1"/>
</dbReference>
<reference evidence="2" key="1">
    <citation type="submission" date="2020-03" db="EMBL/GenBank/DDBJ databases">
        <title>Draft Genome Sequence of Cylindrodendrum hubeiense.</title>
        <authorList>
            <person name="Buettner E."/>
            <person name="Kellner H."/>
        </authorList>
    </citation>
    <scope>NUCLEOTIDE SEQUENCE</scope>
    <source>
        <strain evidence="2">IHI 201604</strain>
    </source>
</reference>
<dbReference type="OrthoDB" id="61113at2759"/>
<protein>
    <recommendedName>
        <fullName evidence="1">N-acetyltransferase domain-containing protein</fullName>
    </recommendedName>
</protein>
<evidence type="ECO:0000259" key="1">
    <source>
        <dbReference type="PROSITE" id="PS51186"/>
    </source>
</evidence>
<dbReference type="InterPro" id="IPR052523">
    <property type="entry name" value="Trichothecene_AcTrans"/>
</dbReference>
<dbReference type="PROSITE" id="PS51186">
    <property type="entry name" value="GNAT"/>
    <property type="match status" value="1"/>
</dbReference>